<organism evidence="3 4">
    <name type="scientific">Candidatus Acididesulfobacter diazotrophicus</name>
    <dbReference type="NCBI Taxonomy" id="2597226"/>
    <lineage>
        <taxon>Bacteria</taxon>
        <taxon>Deltaproteobacteria</taxon>
        <taxon>Candidatus Acidulodesulfobacterales</taxon>
        <taxon>Candidatus Acididesulfobacter</taxon>
    </lineage>
</organism>
<dbReference type="InterPro" id="IPR050706">
    <property type="entry name" value="Cyclic-di-GMP_PDE-like"/>
</dbReference>
<dbReference type="GO" id="GO:0071111">
    <property type="term" value="F:cyclic-guanylate-specific phosphodiesterase activity"/>
    <property type="evidence" value="ECO:0007669"/>
    <property type="project" value="InterPro"/>
</dbReference>
<feature type="domain" description="EAL" evidence="2">
    <location>
        <begin position="362"/>
        <end position="699"/>
    </location>
</feature>
<protein>
    <submittedName>
        <fullName evidence="3">EAL domain-containing protein</fullName>
    </submittedName>
</protein>
<dbReference type="Proteomes" id="UP000319296">
    <property type="component" value="Unassembled WGS sequence"/>
</dbReference>
<dbReference type="SUPFAM" id="SSF55781">
    <property type="entry name" value="GAF domain-like"/>
    <property type="match status" value="1"/>
</dbReference>
<dbReference type="SMART" id="SM00052">
    <property type="entry name" value="EAL"/>
    <property type="match status" value="1"/>
</dbReference>
<name>A0A519BNA6_9DELT</name>
<dbReference type="Gene3D" id="1.10.490.10">
    <property type="entry name" value="Globins"/>
    <property type="match status" value="1"/>
</dbReference>
<feature type="region of interest" description="Disordered" evidence="1">
    <location>
        <begin position="493"/>
        <end position="530"/>
    </location>
</feature>
<dbReference type="GO" id="GO:0019825">
    <property type="term" value="F:oxygen binding"/>
    <property type="evidence" value="ECO:0007669"/>
    <property type="project" value="InterPro"/>
</dbReference>
<dbReference type="Gene3D" id="3.30.450.40">
    <property type="match status" value="1"/>
</dbReference>
<dbReference type="PANTHER" id="PTHR33121">
    <property type="entry name" value="CYCLIC DI-GMP PHOSPHODIESTERASE PDEF"/>
    <property type="match status" value="1"/>
</dbReference>
<evidence type="ECO:0000256" key="1">
    <source>
        <dbReference type="SAM" id="MobiDB-lite"/>
    </source>
</evidence>
<dbReference type="SUPFAM" id="SSF141868">
    <property type="entry name" value="EAL domain-like"/>
    <property type="match status" value="2"/>
</dbReference>
<accession>A0A519BNA6</accession>
<dbReference type="PANTHER" id="PTHR33121:SF70">
    <property type="entry name" value="SIGNALING PROTEIN YKOW"/>
    <property type="match status" value="1"/>
</dbReference>
<comment type="caution">
    <text evidence="3">The sequence shown here is derived from an EMBL/GenBank/DDBJ whole genome shotgun (WGS) entry which is preliminary data.</text>
</comment>
<feature type="compositionally biased region" description="Low complexity" evidence="1">
    <location>
        <begin position="1"/>
        <end position="14"/>
    </location>
</feature>
<feature type="compositionally biased region" description="Low complexity" evidence="1">
    <location>
        <begin position="495"/>
        <end position="530"/>
    </location>
</feature>
<dbReference type="GO" id="GO:0020037">
    <property type="term" value="F:heme binding"/>
    <property type="evidence" value="ECO:0007669"/>
    <property type="project" value="InterPro"/>
</dbReference>
<dbReference type="Pfam" id="PF00563">
    <property type="entry name" value="EAL"/>
    <property type="match status" value="2"/>
</dbReference>
<dbReference type="AlphaFoldDB" id="A0A519BNA6"/>
<sequence>MQNKNQNNHNTNRNTDNKADKTTAAGPINIIKEYADNPYGEEVAILLHPPHIKLLNIKDKFIESFYKSLAHSEGPAGVLSILTKEEFDDLKAGQGKHFEKMISPDLTLEEHKLMANSVGIIHACSGIDSDWLIKSYDLYLDILQKDLIDSVIMRPALSVVSRRLSLDLRWQLDSYKQIEKERKDAFKKIDELVWKAENYSELIEDIVDILYKMQEVNGVVMGRFDGDNIYRAEALKGKPLEIYFNNLDKNIGVPVMGDSTRPEGQGKMGLAIRTGEIQTVRNYKKDGNVLLWNVLYKPLNAKSAAIVPLKIEDSVFAVLVIFCPFVNGFYSSDYNDFLSYLQHILSFGLERLQTAEGTPAVQSILQRLKYRNLLRDDGLVMYYQPVIDLKTGETVKVEALARLKDDNLIISPGQFLPSFKSECLFELYRAGFKLMLEDYKFMLKEGIFIDISINLPAHGLIDKRYFEITKSLLENYQLFPYNQDIINSNLQKETNSNINSNNNNNNNSNNNINSGNNNSNNNNNNININININSSSNNNIGNNSNNNDDDNDNNQKIKHGNISILYLELLESDVLEIEDMKDVEAKFNPWLNLGLRFAEDDLGTGYSSLLRLRQLPFEVVKIDQGLVREAYRDPLTVIELMSHLIDLSHALDKKVVVEGLESYGLIEAAEILGADYGQGYAFSKPLPINEFINWFYDRKSNITNNKVEKNINEKINNIKNKNINKININVSGNVNKTNDIKDFDKNSKKNVQFAKKFKSDINDNINIKRSSITFMGALASLMRFEKKLKAVDGRLKVYIANSHCGLEKYISKNNSDAALISELEEAHKKFHKYAAEYDLQSHEYQKIRQYFIELLKKYLP</sequence>
<evidence type="ECO:0000259" key="2">
    <source>
        <dbReference type="PROSITE" id="PS50883"/>
    </source>
</evidence>
<dbReference type="InterPro" id="IPR012292">
    <property type="entry name" value="Globin/Proto"/>
</dbReference>
<dbReference type="Gene3D" id="3.20.20.450">
    <property type="entry name" value="EAL domain"/>
    <property type="match status" value="2"/>
</dbReference>
<dbReference type="EMBL" id="SGBB01000005">
    <property type="protein sequence ID" value="RZD18750.1"/>
    <property type="molecule type" value="Genomic_DNA"/>
</dbReference>
<evidence type="ECO:0000313" key="3">
    <source>
        <dbReference type="EMBL" id="RZD18750.1"/>
    </source>
</evidence>
<dbReference type="InterPro" id="IPR029016">
    <property type="entry name" value="GAF-like_dom_sf"/>
</dbReference>
<dbReference type="InterPro" id="IPR035919">
    <property type="entry name" value="EAL_sf"/>
</dbReference>
<dbReference type="CDD" id="cd01948">
    <property type="entry name" value="EAL"/>
    <property type="match status" value="1"/>
</dbReference>
<gene>
    <name evidence="3" type="ORF">EVG15_03975</name>
</gene>
<dbReference type="InterPro" id="IPR001633">
    <property type="entry name" value="EAL_dom"/>
</dbReference>
<proteinExistence type="predicted"/>
<reference evidence="3 4" key="1">
    <citation type="journal article" date="2019" name="ISME J.">
        <title>Insights into ecological role of a new deltaproteobacterial order Candidatus Acidulodesulfobacterales by metagenomics and metatranscriptomics.</title>
        <authorList>
            <person name="Tan S."/>
            <person name="Liu J."/>
            <person name="Fang Y."/>
            <person name="Hedlund B.P."/>
            <person name="Lian Z.H."/>
            <person name="Huang L.Y."/>
            <person name="Li J.T."/>
            <person name="Huang L.N."/>
            <person name="Li W.J."/>
            <person name="Jiang H.C."/>
            <person name="Dong H.L."/>
            <person name="Shu W.S."/>
        </authorList>
    </citation>
    <scope>NUCLEOTIDE SEQUENCE [LARGE SCALE GENOMIC DNA]</scope>
    <source>
        <strain evidence="3">AP1</strain>
    </source>
</reference>
<evidence type="ECO:0000313" key="4">
    <source>
        <dbReference type="Proteomes" id="UP000319296"/>
    </source>
</evidence>
<dbReference type="PROSITE" id="PS50883">
    <property type="entry name" value="EAL"/>
    <property type="match status" value="1"/>
</dbReference>
<feature type="region of interest" description="Disordered" evidence="1">
    <location>
        <begin position="1"/>
        <end position="23"/>
    </location>
</feature>